<keyword evidence="1" id="KW-0812">Transmembrane</keyword>
<feature type="transmembrane region" description="Helical" evidence="1">
    <location>
        <begin position="23"/>
        <end position="43"/>
    </location>
</feature>
<dbReference type="AlphaFoldDB" id="A0A224XPT9"/>
<evidence type="ECO:0000256" key="1">
    <source>
        <dbReference type="SAM" id="Phobius"/>
    </source>
</evidence>
<sequence length="115" mass="13027">MRIICLLVAVVMGKQIPSYLLGGIYCFLCSLSIIYTCPTHLNLLCSIRLNTFHLSSIISLKYSFFFLSSVELLANLLPKFISLGRFFSSSRPFRSLRLRALSSLGEISLPRMQEE</sequence>
<evidence type="ECO:0000313" key="2">
    <source>
        <dbReference type="EMBL" id="JAW14505.1"/>
    </source>
</evidence>
<organism evidence="2">
    <name type="scientific">Panstrongylus lignarius</name>
    <dbReference type="NCBI Taxonomy" id="156445"/>
    <lineage>
        <taxon>Eukaryota</taxon>
        <taxon>Metazoa</taxon>
        <taxon>Ecdysozoa</taxon>
        <taxon>Arthropoda</taxon>
        <taxon>Hexapoda</taxon>
        <taxon>Insecta</taxon>
        <taxon>Pterygota</taxon>
        <taxon>Neoptera</taxon>
        <taxon>Paraneoptera</taxon>
        <taxon>Hemiptera</taxon>
        <taxon>Heteroptera</taxon>
        <taxon>Panheteroptera</taxon>
        <taxon>Cimicomorpha</taxon>
        <taxon>Reduviidae</taxon>
        <taxon>Triatominae</taxon>
        <taxon>Panstrongylus</taxon>
    </lineage>
</organism>
<keyword evidence="1" id="KW-1133">Transmembrane helix</keyword>
<proteinExistence type="predicted"/>
<dbReference type="EMBL" id="GFTR01001921">
    <property type="protein sequence ID" value="JAW14505.1"/>
    <property type="molecule type" value="Transcribed_RNA"/>
</dbReference>
<reference evidence="2" key="1">
    <citation type="journal article" date="2018" name="PLoS Negl. Trop. Dis.">
        <title>An insight into the salivary gland and fat body transcriptome of Panstrongylus lignarius (Hemiptera: Heteroptera), the main vector of Chagas disease in Peru.</title>
        <authorList>
            <person name="Nevoa J.C."/>
            <person name="Mendes M.T."/>
            <person name="da Silva M.V."/>
            <person name="Soares S.C."/>
            <person name="Oliveira C.J.F."/>
            <person name="Ribeiro J.M.C."/>
        </authorList>
    </citation>
    <scope>NUCLEOTIDE SEQUENCE</scope>
</reference>
<name>A0A224XPT9_9HEMI</name>
<keyword evidence="1" id="KW-0472">Membrane</keyword>
<accession>A0A224XPT9</accession>
<feature type="transmembrane region" description="Helical" evidence="1">
    <location>
        <begin position="64"/>
        <end position="87"/>
    </location>
</feature>
<protein>
    <submittedName>
        <fullName evidence="2">Uncharacterized protein</fullName>
    </submittedName>
</protein>